<evidence type="ECO:0000313" key="4">
    <source>
        <dbReference type="EMBL" id="UOQ84577.1"/>
    </source>
</evidence>
<dbReference type="PANTHER" id="PTHR44196">
    <property type="entry name" value="DEHYDROGENASE/REDUCTASE SDR FAMILY MEMBER 7B"/>
    <property type="match status" value="1"/>
</dbReference>
<protein>
    <submittedName>
        <fullName evidence="4">SDR family oxidoreductase</fullName>
    </submittedName>
</protein>
<dbReference type="Proteomes" id="UP000831537">
    <property type="component" value="Chromosome"/>
</dbReference>
<dbReference type="InterPro" id="IPR002347">
    <property type="entry name" value="SDR_fam"/>
</dbReference>
<dbReference type="InterPro" id="IPR020904">
    <property type="entry name" value="Sc_DH/Rdtase_CS"/>
</dbReference>
<sequence length="259" mass="29035">MNTVLITGGSSGIGYEFAKLFAKKQYRIILASRNGEKLQETANYLQQTYQVDTLFVTVDLAKSNGPDMLYNHLKERSIEIDVLINNAGRGSFGMLHEQSIQSEIDMIHLNVHSVSHLMMLFLKDMVNKDSGRILNIGSTTSFYPCPLSANYSASKAFVLYLTEAVATELEGSNVSVTALCPGATTTDFFKNAKMEKQKVSKKEETMDPQKVAAIGYKAMMKRKKYVIPGFQNWLLSHSPRLFPRSTVTSITRRVLEKKK</sequence>
<evidence type="ECO:0000313" key="5">
    <source>
        <dbReference type="Proteomes" id="UP000831537"/>
    </source>
</evidence>
<dbReference type="InterPro" id="IPR036291">
    <property type="entry name" value="NAD(P)-bd_dom_sf"/>
</dbReference>
<dbReference type="RefSeq" id="WP_244742526.1">
    <property type="nucleotide sequence ID" value="NZ_CP095071.1"/>
</dbReference>
<dbReference type="Gene3D" id="3.40.50.720">
    <property type="entry name" value="NAD(P)-binding Rossmann-like Domain"/>
    <property type="match status" value="1"/>
</dbReference>
<dbReference type="EMBL" id="CP095071">
    <property type="protein sequence ID" value="UOQ84577.1"/>
    <property type="molecule type" value="Genomic_DNA"/>
</dbReference>
<dbReference type="PROSITE" id="PS00061">
    <property type="entry name" value="ADH_SHORT"/>
    <property type="match status" value="1"/>
</dbReference>
<dbReference type="PIRSF" id="PIRSF000126">
    <property type="entry name" value="11-beta-HSD1"/>
    <property type="match status" value="1"/>
</dbReference>
<comment type="similarity">
    <text evidence="1 3">Belongs to the short-chain dehydrogenases/reductases (SDR) family.</text>
</comment>
<evidence type="ECO:0000256" key="1">
    <source>
        <dbReference type="ARBA" id="ARBA00006484"/>
    </source>
</evidence>
<evidence type="ECO:0000256" key="3">
    <source>
        <dbReference type="RuleBase" id="RU000363"/>
    </source>
</evidence>
<dbReference type="SUPFAM" id="SSF51735">
    <property type="entry name" value="NAD(P)-binding Rossmann-fold domains"/>
    <property type="match status" value="1"/>
</dbReference>
<dbReference type="Pfam" id="PF00106">
    <property type="entry name" value="adh_short"/>
    <property type="match status" value="1"/>
</dbReference>
<keyword evidence="2" id="KW-0560">Oxidoreductase</keyword>
<name>A0ABY4GMI5_9BACI</name>
<gene>
    <name evidence="4" type="ORF">MUN87_18135</name>
</gene>
<dbReference type="CDD" id="cd05233">
    <property type="entry name" value="SDR_c"/>
    <property type="match status" value="1"/>
</dbReference>
<organism evidence="4 5">
    <name type="scientific">Gracilibacillus salinarum</name>
    <dbReference type="NCBI Taxonomy" id="2932255"/>
    <lineage>
        <taxon>Bacteria</taxon>
        <taxon>Bacillati</taxon>
        <taxon>Bacillota</taxon>
        <taxon>Bacilli</taxon>
        <taxon>Bacillales</taxon>
        <taxon>Bacillaceae</taxon>
        <taxon>Gracilibacillus</taxon>
    </lineage>
</organism>
<dbReference type="PRINTS" id="PR00080">
    <property type="entry name" value="SDRFAMILY"/>
</dbReference>
<reference evidence="4 5" key="1">
    <citation type="submission" date="2022-04" db="EMBL/GenBank/DDBJ databases">
        <title>Gracilibacillus sp. isolated from saltern.</title>
        <authorList>
            <person name="Won M."/>
            <person name="Lee C.-M."/>
            <person name="Woen H.-Y."/>
            <person name="Kwon S.-W."/>
        </authorList>
    </citation>
    <scope>NUCLEOTIDE SEQUENCE [LARGE SCALE GENOMIC DNA]</scope>
    <source>
        <strain evidence="4 5">SSPM10-3</strain>
    </source>
</reference>
<dbReference type="PANTHER" id="PTHR44196:SF2">
    <property type="entry name" value="SHORT-CHAIN DEHYDROGENASE-RELATED"/>
    <property type="match status" value="1"/>
</dbReference>
<dbReference type="PRINTS" id="PR00081">
    <property type="entry name" value="GDHRDH"/>
</dbReference>
<evidence type="ECO:0000256" key="2">
    <source>
        <dbReference type="ARBA" id="ARBA00023002"/>
    </source>
</evidence>
<keyword evidence="5" id="KW-1185">Reference proteome</keyword>
<proteinExistence type="inferred from homology"/>
<accession>A0ABY4GMI5</accession>